<dbReference type="EMBL" id="BMMH01000014">
    <property type="protein sequence ID" value="GGL32428.1"/>
    <property type="molecule type" value="Genomic_DNA"/>
</dbReference>
<gene>
    <name evidence="1" type="ORF">GCM10011588_54040</name>
</gene>
<accession>A0A917RUK5</accession>
<protein>
    <submittedName>
        <fullName evidence="1">Uncharacterized protein</fullName>
    </submittedName>
</protein>
<keyword evidence="2" id="KW-1185">Reference proteome</keyword>
<comment type="caution">
    <text evidence="1">The sequence shown here is derived from an EMBL/GenBank/DDBJ whole genome shotgun (WGS) entry which is preliminary data.</text>
</comment>
<evidence type="ECO:0000313" key="1">
    <source>
        <dbReference type="EMBL" id="GGL32428.1"/>
    </source>
</evidence>
<name>A0A917RUK5_9NOCA</name>
<sequence length="129" mass="12460">MGPADWDAGGRARVPEEGFAPAEAGVAAVSGDELARGASAEEPIEVGGATGPDWTGGVAVAAEVVVVSAAEVSSVVAGAGFDVRGTSAGWVPASGVSPVVVWPGVVASPVVVVGPWSVRDGPGWSGVVD</sequence>
<dbReference type="AlphaFoldDB" id="A0A917RUK5"/>
<reference evidence="1" key="1">
    <citation type="journal article" date="2014" name="Int. J. Syst. Evol. Microbiol.">
        <title>Complete genome sequence of Corynebacterium casei LMG S-19264T (=DSM 44701T), isolated from a smear-ripened cheese.</title>
        <authorList>
            <consortium name="US DOE Joint Genome Institute (JGI-PGF)"/>
            <person name="Walter F."/>
            <person name="Albersmeier A."/>
            <person name="Kalinowski J."/>
            <person name="Ruckert C."/>
        </authorList>
    </citation>
    <scope>NUCLEOTIDE SEQUENCE</scope>
    <source>
        <strain evidence="1">CGMCC 4.3508</strain>
    </source>
</reference>
<organism evidence="1 2">
    <name type="scientific">Nocardia jinanensis</name>
    <dbReference type="NCBI Taxonomy" id="382504"/>
    <lineage>
        <taxon>Bacteria</taxon>
        <taxon>Bacillati</taxon>
        <taxon>Actinomycetota</taxon>
        <taxon>Actinomycetes</taxon>
        <taxon>Mycobacteriales</taxon>
        <taxon>Nocardiaceae</taxon>
        <taxon>Nocardia</taxon>
    </lineage>
</organism>
<reference evidence="1" key="2">
    <citation type="submission" date="2020-09" db="EMBL/GenBank/DDBJ databases">
        <authorList>
            <person name="Sun Q."/>
            <person name="Zhou Y."/>
        </authorList>
    </citation>
    <scope>NUCLEOTIDE SEQUENCE</scope>
    <source>
        <strain evidence="1">CGMCC 4.3508</strain>
    </source>
</reference>
<evidence type="ECO:0000313" key="2">
    <source>
        <dbReference type="Proteomes" id="UP000638263"/>
    </source>
</evidence>
<proteinExistence type="predicted"/>
<dbReference type="Proteomes" id="UP000638263">
    <property type="component" value="Unassembled WGS sequence"/>
</dbReference>